<keyword evidence="1" id="KW-0812">Transmembrane</keyword>
<evidence type="ECO:0008006" key="4">
    <source>
        <dbReference type="Google" id="ProtNLM"/>
    </source>
</evidence>
<keyword evidence="1" id="KW-0472">Membrane</keyword>
<feature type="transmembrane region" description="Helical" evidence="1">
    <location>
        <begin position="7"/>
        <end position="29"/>
    </location>
</feature>
<sequence>MNDLKKYVVGIMTCVLLFLLSSVVVLAVAEKNDVLDIKKWGTKEYYVQITENGKEESTKGEDGEMYTLYWYTLKAYDDKGKEVTVKFFANKNLKLHAFLRVYVEGEYDDKTKSIQSYEEVTMNELPVKAKEKLGVK</sequence>
<evidence type="ECO:0000313" key="2">
    <source>
        <dbReference type="EMBL" id="CAG9611315.1"/>
    </source>
</evidence>
<dbReference type="PANTHER" id="PTHR36433:SF2">
    <property type="entry name" value="YXEA FAMILY PROTEIN"/>
    <property type="match status" value="1"/>
</dbReference>
<organism evidence="2 3">
    <name type="scientific">Bacillus rhizoplanae</name>
    <dbReference type="NCBI Taxonomy" id="2880966"/>
    <lineage>
        <taxon>Bacteria</taxon>
        <taxon>Bacillati</taxon>
        <taxon>Bacillota</taxon>
        <taxon>Bacilli</taxon>
        <taxon>Bacillales</taxon>
        <taxon>Bacillaceae</taxon>
        <taxon>Bacillus</taxon>
    </lineage>
</organism>
<evidence type="ECO:0000313" key="3">
    <source>
        <dbReference type="Proteomes" id="UP000789423"/>
    </source>
</evidence>
<gene>
    <name evidence="2" type="ORF">BACCIP111899_00487</name>
</gene>
<keyword evidence="3" id="KW-1185">Reference proteome</keyword>
<dbReference type="Proteomes" id="UP000789423">
    <property type="component" value="Unassembled WGS sequence"/>
</dbReference>
<dbReference type="PANTHER" id="PTHR36433">
    <property type="entry name" value="HYPOTHETICAL CYTOSOLIC PROTEIN"/>
    <property type="match status" value="1"/>
</dbReference>
<comment type="caution">
    <text evidence="2">The sequence shown here is derived from an EMBL/GenBank/DDBJ whole genome shotgun (WGS) entry which is preliminary data.</text>
</comment>
<reference evidence="2 3" key="1">
    <citation type="submission" date="2021-10" db="EMBL/GenBank/DDBJ databases">
        <authorList>
            <person name="Criscuolo A."/>
        </authorList>
    </citation>
    <scope>NUCLEOTIDE SEQUENCE [LARGE SCALE GENOMIC DNA]</scope>
    <source>
        <strain evidence="3">CIP 111899</strain>
    </source>
</reference>
<dbReference type="Pfam" id="PF06486">
    <property type="entry name" value="DUF1093"/>
    <property type="match status" value="1"/>
</dbReference>
<keyword evidence="1" id="KW-1133">Transmembrane helix</keyword>
<dbReference type="EMBL" id="CAKJTI010000002">
    <property type="protein sequence ID" value="CAG9611315.1"/>
    <property type="molecule type" value="Genomic_DNA"/>
</dbReference>
<dbReference type="SUPFAM" id="SSF159121">
    <property type="entry name" value="BC4932-like"/>
    <property type="match status" value="1"/>
</dbReference>
<dbReference type="InterPro" id="IPR006542">
    <property type="entry name" value="DUF1093"/>
</dbReference>
<proteinExistence type="predicted"/>
<dbReference type="InterPro" id="IPR036166">
    <property type="entry name" value="YxeA-like_sf"/>
</dbReference>
<name>A0ABM8Y6H8_9BACI</name>
<evidence type="ECO:0000256" key="1">
    <source>
        <dbReference type="SAM" id="Phobius"/>
    </source>
</evidence>
<dbReference type="NCBIfam" id="TIGR01655">
    <property type="entry name" value="yxeA_fam"/>
    <property type="match status" value="1"/>
</dbReference>
<protein>
    <recommendedName>
        <fullName evidence="4">YxeA family protein</fullName>
    </recommendedName>
</protein>
<accession>A0ABM8Y6H8</accession>
<dbReference type="Gene3D" id="2.40.50.480">
    <property type="match status" value="1"/>
</dbReference>